<dbReference type="SMART" id="SM00404">
    <property type="entry name" value="PTPc_motif"/>
    <property type="match status" value="1"/>
</dbReference>
<dbReference type="InterPro" id="IPR003595">
    <property type="entry name" value="Tyr_Pase_cat"/>
</dbReference>
<dbReference type="OrthoDB" id="5854685at2759"/>
<keyword evidence="5" id="KW-0904">Protein phosphatase</keyword>
<dbReference type="InterPro" id="IPR016130">
    <property type="entry name" value="Tyr_Pase_AS"/>
</dbReference>
<dbReference type="PANTHER" id="PTHR46957">
    <property type="entry name" value="CYTOKINE RECEPTOR"/>
    <property type="match status" value="1"/>
</dbReference>
<evidence type="ECO:0000256" key="11">
    <source>
        <dbReference type="SAM" id="SignalP"/>
    </source>
</evidence>
<dbReference type="InterPro" id="IPR050713">
    <property type="entry name" value="RTP_Phos/Ushers"/>
</dbReference>
<dbReference type="GO" id="GO:0004725">
    <property type="term" value="F:protein tyrosine phosphatase activity"/>
    <property type="evidence" value="ECO:0007669"/>
    <property type="project" value="InterPro"/>
</dbReference>
<evidence type="ECO:0000256" key="1">
    <source>
        <dbReference type="ARBA" id="ARBA00004167"/>
    </source>
</evidence>
<evidence type="ECO:0000256" key="4">
    <source>
        <dbReference type="ARBA" id="ARBA00022801"/>
    </source>
</evidence>
<dbReference type="CDD" id="cd00063">
    <property type="entry name" value="FN3"/>
    <property type="match status" value="2"/>
</dbReference>
<feature type="transmembrane region" description="Helical" evidence="10">
    <location>
        <begin position="969"/>
        <end position="990"/>
    </location>
</feature>
<evidence type="ECO:0000259" key="12">
    <source>
        <dbReference type="PROSITE" id="PS50055"/>
    </source>
</evidence>
<evidence type="ECO:0000256" key="2">
    <source>
        <dbReference type="ARBA" id="ARBA00022692"/>
    </source>
</evidence>
<evidence type="ECO:0000256" key="6">
    <source>
        <dbReference type="ARBA" id="ARBA00022989"/>
    </source>
</evidence>
<accession>A0A6P8YSY1</accession>
<dbReference type="Gene3D" id="3.90.190.10">
    <property type="entry name" value="Protein tyrosine phosphatase superfamily"/>
    <property type="match status" value="1"/>
</dbReference>
<dbReference type="PROSITE" id="PS50853">
    <property type="entry name" value="FN3"/>
    <property type="match status" value="1"/>
</dbReference>
<evidence type="ECO:0000259" key="14">
    <source>
        <dbReference type="PROSITE" id="PS50853"/>
    </source>
</evidence>
<gene>
    <name evidence="16" type="primary">LOC117644922</name>
</gene>
<dbReference type="SUPFAM" id="SSF52799">
    <property type="entry name" value="(Phosphotyrosine protein) phosphatases II"/>
    <property type="match status" value="1"/>
</dbReference>
<keyword evidence="4" id="KW-0378">Hydrolase</keyword>
<feature type="chain" id="PRO_5027685267" evidence="11">
    <location>
        <begin position="26"/>
        <end position="1343"/>
    </location>
</feature>
<evidence type="ECO:0000256" key="9">
    <source>
        <dbReference type="SAM" id="MobiDB-lite"/>
    </source>
</evidence>
<dbReference type="InParanoid" id="A0A6P8YSY1"/>
<dbReference type="RefSeq" id="XP_034240530.1">
    <property type="nucleotide sequence ID" value="XM_034384639.1"/>
</dbReference>
<evidence type="ECO:0000259" key="13">
    <source>
        <dbReference type="PROSITE" id="PS50056"/>
    </source>
</evidence>
<dbReference type="SUPFAM" id="SSF49265">
    <property type="entry name" value="Fibronectin type III"/>
    <property type="match status" value="3"/>
</dbReference>
<evidence type="ECO:0000313" key="16">
    <source>
        <dbReference type="RefSeq" id="XP_034240530.1"/>
    </source>
</evidence>
<dbReference type="InterPro" id="IPR029021">
    <property type="entry name" value="Prot-tyrosine_phosphatase-like"/>
</dbReference>
<dbReference type="Pfam" id="PF00102">
    <property type="entry name" value="Y_phosphatase"/>
    <property type="match status" value="1"/>
</dbReference>
<feature type="region of interest" description="Disordered" evidence="9">
    <location>
        <begin position="294"/>
        <end position="348"/>
    </location>
</feature>
<dbReference type="GeneID" id="117644922"/>
<feature type="signal peptide" evidence="11">
    <location>
        <begin position="1"/>
        <end position="25"/>
    </location>
</feature>
<feature type="compositionally biased region" description="Polar residues" evidence="9">
    <location>
        <begin position="298"/>
        <end position="312"/>
    </location>
</feature>
<dbReference type="InterPro" id="IPR000242">
    <property type="entry name" value="PTP_cat"/>
</dbReference>
<organism evidence="16">
    <name type="scientific">Thrips palmi</name>
    <name type="common">Melon thrips</name>
    <dbReference type="NCBI Taxonomy" id="161013"/>
    <lineage>
        <taxon>Eukaryota</taxon>
        <taxon>Metazoa</taxon>
        <taxon>Ecdysozoa</taxon>
        <taxon>Arthropoda</taxon>
        <taxon>Hexapoda</taxon>
        <taxon>Insecta</taxon>
        <taxon>Pterygota</taxon>
        <taxon>Neoptera</taxon>
        <taxon>Paraneoptera</taxon>
        <taxon>Thysanoptera</taxon>
        <taxon>Terebrantia</taxon>
        <taxon>Thripoidea</taxon>
        <taxon>Thripidae</taxon>
        <taxon>Thrips</taxon>
    </lineage>
</organism>
<dbReference type="PROSITE" id="PS50055">
    <property type="entry name" value="TYR_PHOSPHATASE_PTP"/>
    <property type="match status" value="1"/>
</dbReference>
<dbReference type="InterPro" id="IPR000387">
    <property type="entry name" value="Tyr_Pase_dom"/>
</dbReference>
<feature type="domain" description="Tyrosine specific protein phosphatases" evidence="13">
    <location>
        <begin position="1238"/>
        <end position="1292"/>
    </location>
</feature>
<evidence type="ECO:0000256" key="10">
    <source>
        <dbReference type="SAM" id="Phobius"/>
    </source>
</evidence>
<evidence type="ECO:0000313" key="15">
    <source>
        <dbReference type="Proteomes" id="UP000515158"/>
    </source>
</evidence>
<dbReference type="PRINTS" id="PR00700">
    <property type="entry name" value="PRTYPHPHTASE"/>
</dbReference>
<dbReference type="SMART" id="SM00194">
    <property type="entry name" value="PTPc"/>
    <property type="match status" value="1"/>
</dbReference>
<name>A0A6P8YSY1_THRPL</name>
<evidence type="ECO:0000256" key="7">
    <source>
        <dbReference type="ARBA" id="ARBA00023136"/>
    </source>
</evidence>
<keyword evidence="15" id="KW-1185">Reference proteome</keyword>
<keyword evidence="3 11" id="KW-0732">Signal</keyword>
<keyword evidence="2 10" id="KW-0812">Transmembrane</keyword>
<dbReference type="PROSITE" id="PS00383">
    <property type="entry name" value="TYR_PHOSPHATASE_1"/>
    <property type="match status" value="1"/>
</dbReference>
<feature type="domain" description="Tyrosine-protein phosphatase" evidence="12">
    <location>
        <begin position="1041"/>
        <end position="1301"/>
    </location>
</feature>
<dbReference type="Proteomes" id="UP000515158">
    <property type="component" value="Unplaced"/>
</dbReference>
<keyword evidence="8" id="KW-0325">Glycoprotein</keyword>
<dbReference type="CDD" id="cd00047">
    <property type="entry name" value="PTPc"/>
    <property type="match status" value="1"/>
</dbReference>
<dbReference type="InterPro" id="IPR003961">
    <property type="entry name" value="FN3_dom"/>
</dbReference>
<dbReference type="Gene3D" id="2.60.40.10">
    <property type="entry name" value="Immunoglobulins"/>
    <property type="match status" value="2"/>
</dbReference>
<comment type="subcellular location">
    <subcellularLocation>
        <location evidence="1">Membrane</location>
        <topology evidence="1">Single-pass membrane protein</topology>
    </subcellularLocation>
</comment>
<sequence>MLLSGKCAFCQWLIVFCSIFAQGQGQGRNEIVAEATNVSWSSLTLLWQSDLQDPFFAVDVDRFNGNQFSPAHGYEVQPMYYDKGTGKTVQIFDKLDPCILYILTVKATDTYGGLIGYSNPVRIFTFDNHDTRAAPKNVTAIALSNSSLKVDWATPELFEGPNRFPPERCITLFCVSLYEAGPNVTPPPEEWKAFVWDPMLRTITMTDLTPCTTYNVKVAVMHDSLTTVAIEAAMDQPEDVFVRTKVGTPEAVSNVRVHASSTTEVCVTWTPPHGGECVSQYQVMLEMLGECQDDDVTTPRTSSTRASDTTNPDGVEVCAPKPPPTRPTTVPTTTMTLESTSQNPAVGREDYESTESVDFQMSPNRPFLDCVPMCLPCEEWRPPLQYEYLPSTVTSLAEFCPVSTGNVPQSQGAPLSSFGKDSAEPSCANPDGDKEYFNATSGSTKLCFKVDQSSAWYKFHVWARTGDLCGAPTTGWTAVLPSPGDGDVLRIRGTQVEIKWDTGNIVAGCRSSIRLMVFCEDTEDPAAHTIDILSIVLPHHTDVTSQLSGLQTNTTYACSAKYVMREDESNCAKYITFTTSTSDSNAPVHPTLKDEDSVAWGDDFSDLNAAYLVEAIPINKTKSTNLKYVNHPFYPILPGQCPNIPVYQLYAPPGCTCCAGLRELLPGGNMWTVRVRTVGGNASEPISFSTPEKVPGPPALFDVTPFNFLCNQSILSQLIMTIAPPCESNGLITEYRIQNTLVDQYEQKISAHTMSQYFCESSSRYQVPLLDVIPPLDWCTLLGKRLRTSIQVKNSQGSYSAPIYADYTLPTLGLAKGPPNITAVPLSYGAAVVRFPKSLFIGYPDFYAIIVTESDSSQKEIKRKTCESTPWTTTTYVEANRSDPMPAFRVTETEWNPFRHAETDHVKYEIGGFENVCKENDTTYCNGPLRIGKTYAIRVEARIGAVPVYVVSPPVYVSIDADTHEVQMVLSYVGLFALAALTVIVLVRYFSKSRFWRRGEGVGLGECMAERKRYGVPPPYSQYQFRYLAEVTPCALVAPQMQREFEALSAISSQAAASTTCRVGKLPQNAYKNRYSNIVPFDRNRVKLQHCADDDDVANYINASLIAGFTGEPEYIATQGPKEGTARDFWFMVYEQKVRLIIMLTKLMEDGKAKCHQYYPDEGDRFTWGDLSVACSVENDLQAYTLRTIVLVKGLDTRVVHHLLFHAWPDFGCPESSAHVLHVCMTVRRHAAIFPGLMLVHCSAGVGRTGTLIALDILLQVIKAKRKIDVFGVALRLRAQRPFMVQNQAQYQFIYKCLRESMHDPTLYSYKAPFPFARKMVTQAAVVHAVGFEAFKKIIHFHK</sequence>
<dbReference type="GO" id="GO:0016020">
    <property type="term" value="C:membrane"/>
    <property type="evidence" value="ECO:0007669"/>
    <property type="project" value="UniProtKB-SubCell"/>
</dbReference>
<dbReference type="SMART" id="SM00060">
    <property type="entry name" value="FN3"/>
    <property type="match status" value="4"/>
</dbReference>
<feature type="compositionally biased region" description="Low complexity" evidence="9">
    <location>
        <begin position="327"/>
        <end position="336"/>
    </location>
</feature>
<proteinExistence type="predicted"/>
<keyword evidence="7 10" id="KW-0472">Membrane</keyword>
<dbReference type="KEGG" id="tpal:117644922"/>
<evidence type="ECO:0000256" key="8">
    <source>
        <dbReference type="ARBA" id="ARBA00023180"/>
    </source>
</evidence>
<dbReference type="PROSITE" id="PS50056">
    <property type="entry name" value="TYR_PHOSPHATASE_2"/>
    <property type="match status" value="1"/>
</dbReference>
<evidence type="ECO:0000256" key="3">
    <source>
        <dbReference type="ARBA" id="ARBA00022729"/>
    </source>
</evidence>
<keyword evidence="6 10" id="KW-1133">Transmembrane helix</keyword>
<protein>
    <submittedName>
        <fullName evidence="16">Uncharacterized protein LOC117644922</fullName>
    </submittedName>
</protein>
<dbReference type="InterPro" id="IPR036116">
    <property type="entry name" value="FN3_sf"/>
</dbReference>
<dbReference type="GO" id="GO:0048666">
    <property type="term" value="P:neuron development"/>
    <property type="evidence" value="ECO:0007669"/>
    <property type="project" value="UniProtKB-ARBA"/>
</dbReference>
<dbReference type="InterPro" id="IPR013783">
    <property type="entry name" value="Ig-like_fold"/>
</dbReference>
<evidence type="ECO:0000256" key="5">
    <source>
        <dbReference type="ARBA" id="ARBA00022912"/>
    </source>
</evidence>
<dbReference type="PANTHER" id="PTHR46957:SF3">
    <property type="entry name" value="CYTOKINE RECEPTOR"/>
    <property type="match status" value="1"/>
</dbReference>
<feature type="domain" description="Fibronectin type-III" evidence="14">
    <location>
        <begin position="134"/>
        <end position="251"/>
    </location>
</feature>
<reference evidence="16" key="1">
    <citation type="submission" date="2025-08" db="UniProtKB">
        <authorList>
            <consortium name="RefSeq"/>
        </authorList>
    </citation>
    <scope>IDENTIFICATION</scope>
    <source>
        <tissue evidence="16">Total insect</tissue>
    </source>
</reference>